<evidence type="ECO:0000313" key="2">
    <source>
        <dbReference type="Proteomes" id="UP000591272"/>
    </source>
</evidence>
<name>A0A7Y9KD33_9ACTN</name>
<sequence>MKRRAVGDVMTRRVVTVSEDTGSAPCPRA</sequence>
<reference evidence="1 2" key="1">
    <citation type="submission" date="2020-07" db="EMBL/GenBank/DDBJ databases">
        <title>Sequencing the genomes of 1000 actinobacteria strains.</title>
        <authorList>
            <person name="Klenk H.-P."/>
        </authorList>
    </citation>
    <scope>NUCLEOTIDE SEQUENCE [LARGE SCALE GENOMIC DNA]</scope>
    <source>
        <strain evidence="1 2">DSM 43461</strain>
    </source>
</reference>
<keyword evidence="2" id="KW-1185">Reference proteome</keyword>
<accession>A0A7Y9KD33</accession>
<comment type="caution">
    <text evidence="1">The sequence shown here is derived from an EMBL/GenBank/DDBJ whole genome shotgun (WGS) entry which is preliminary data.</text>
</comment>
<proteinExistence type="predicted"/>
<dbReference type="AlphaFoldDB" id="A0A7Y9KD33"/>
<organism evidence="1 2">
    <name type="scientific">Actinomadura citrea</name>
    <dbReference type="NCBI Taxonomy" id="46158"/>
    <lineage>
        <taxon>Bacteria</taxon>
        <taxon>Bacillati</taxon>
        <taxon>Actinomycetota</taxon>
        <taxon>Actinomycetes</taxon>
        <taxon>Streptosporangiales</taxon>
        <taxon>Thermomonosporaceae</taxon>
        <taxon>Actinomadura</taxon>
    </lineage>
</organism>
<dbReference type="Proteomes" id="UP000591272">
    <property type="component" value="Unassembled WGS sequence"/>
</dbReference>
<gene>
    <name evidence="1" type="ORF">BJ999_003296</name>
</gene>
<dbReference type="EMBL" id="JACCBT010000001">
    <property type="protein sequence ID" value="NYE13000.1"/>
    <property type="molecule type" value="Genomic_DNA"/>
</dbReference>
<evidence type="ECO:0000313" key="1">
    <source>
        <dbReference type="EMBL" id="NYE13000.1"/>
    </source>
</evidence>
<protein>
    <submittedName>
        <fullName evidence="1">Uncharacterized protein</fullName>
    </submittedName>
</protein>